<evidence type="ECO:0000313" key="2">
    <source>
        <dbReference type="EMBL" id="CCE64738.1"/>
    </source>
</evidence>
<sequence>MNIQPSYQGYIENEQDALLILQAVIDGFLVHVPRRLYDIERPYLIISGNIFIFIEEISGIKRWTDGITWSPSRISTKFLVYREYYRASNNNNNNNNNTINNNNIDLFSSSSSSSSSSSASSSLSNKIKNRHPSRSLNDLEINSKNSSETNSNAVKRYIIYTGFVKKTISVKFNNQTFHIVSYYNVDDINNKKFIPLKKDIFFKYINPSKQLITAINNIKLTFTPNTNNSNSSNNNNSRSSRSSRSDNASVSMGGTSSSSKNEDHNKNDISNSTKAKKENKSNKQKKTGSNELPKSSYLNSSYSSSLSSSSASVSNSPSPPESPSKQQYGKRRNRKSRRKNKSSTNSSRSSTDINTNINGNSISSQGTISGVSTASASTESSSASTSSVPFLTSPSYKTLNMFDNNKKYKSNYNNSITKLNENTQVSTPASSINNKNSQLAGMTGKFYNLSANSANSSSNTINLTKFDMDSLVDDYKTKNLNKNLNAFQHSKTLNEYNNMMMSSYNNELNNGKWTNQNSQNNNNNMLRNQVNNEGTNAYISDDIQTRQQMQLPQTISTDQLFNQMNQNSVNNNFTQIPIAMNNYQNINQVDPINQKGIPYDNSNNIQYAPTVDPNFPISQNVNSIGALPLYHQPGTQSQGNFYPQNSIPMAYPLISQPNNHARYQQLSNNPDIGTPLGPVYQITRENLNTNNINMMNYDNKLKSANSMSNGNSTNFQPYLNQQFSTVTSESISSLQNQIGKNPDPVMSLNKNSNFSIGSEYNENFMTRNDITSNSISTEEAAKSSSSDN</sequence>
<reference evidence="2 3" key="1">
    <citation type="journal article" date="2011" name="Proc. Natl. Acad. Sci. U.S.A.">
        <title>Evolutionary erosion of yeast sex chromosomes by mating-type switching accidents.</title>
        <authorList>
            <person name="Gordon J.L."/>
            <person name="Armisen D."/>
            <person name="Proux-Wera E."/>
            <person name="Oheigeartaigh S.S."/>
            <person name="Byrne K.P."/>
            <person name="Wolfe K.H."/>
        </authorList>
    </citation>
    <scope>NUCLEOTIDE SEQUENCE [LARGE SCALE GENOMIC DNA]</scope>
    <source>
        <strain evidence="3">ATCC 24235 / CBS 4417 / NBRC 1672 / NRRL Y-8282 / UCD 70-5</strain>
    </source>
</reference>
<feature type="compositionally biased region" description="Low complexity" evidence="1">
    <location>
        <begin position="114"/>
        <end position="124"/>
    </location>
</feature>
<dbReference type="InterPro" id="IPR018608">
    <property type="entry name" value="Gti1/Pac2"/>
</dbReference>
<dbReference type="Pfam" id="PF09729">
    <property type="entry name" value="Gti1_Pac2"/>
    <property type="match status" value="1"/>
</dbReference>
<dbReference type="PANTHER" id="PTHR28027:SF2">
    <property type="entry name" value="TRANSCRIPTIONAL REGULATOR MIT1"/>
    <property type="match status" value="1"/>
</dbReference>
<evidence type="ECO:0000313" key="3">
    <source>
        <dbReference type="Proteomes" id="UP000005666"/>
    </source>
</evidence>
<dbReference type="OMA" id="NEDEYYC"/>
<feature type="compositionally biased region" description="Low complexity" evidence="1">
    <location>
        <begin position="227"/>
        <end position="242"/>
    </location>
</feature>
<feature type="region of interest" description="Disordered" evidence="1">
    <location>
        <begin position="114"/>
        <end position="147"/>
    </location>
</feature>
<protein>
    <submittedName>
        <fullName evidence="2">Uncharacterized protein</fullName>
    </submittedName>
</protein>
<dbReference type="EMBL" id="HE612864">
    <property type="protein sequence ID" value="CCE64738.1"/>
    <property type="molecule type" value="Genomic_DNA"/>
</dbReference>
<dbReference type="GO" id="GO:0003677">
    <property type="term" value="F:DNA binding"/>
    <property type="evidence" value="ECO:0007669"/>
    <property type="project" value="TreeGrafter"/>
</dbReference>
<feature type="compositionally biased region" description="Low complexity" evidence="1">
    <location>
        <begin position="342"/>
        <end position="369"/>
    </location>
</feature>
<dbReference type="AlphaFoldDB" id="G8BXW0"/>
<proteinExistence type="predicted"/>
<feature type="region of interest" description="Disordered" evidence="1">
    <location>
        <begin position="223"/>
        <end position="369"/>
    </location>
</feature>
<feature type="compositionally biased region" description="Low complexity" evidence="1">
    <location>
        <begin position="295"/>
        <end position="316"/>
    </location>
</feature>
<dbReference type="HOGENOM" id="CLU_356092_0_0_1"/>
<organism evidence="2 3">
    <name type="scientific">Tetrapisispora phaffii (strain ATCC 24235 / CBS 4417 / NBRC 1672 / NRRL Y-8282 / UCD 70-5)</name>
    <name type="common">Yeast</name>
    <name type="synonym">Fabospora phaffii</name>
    <dbReference type="NCBI Taxonomy" id="1071381"/>
    <lineage>
        <taxon>Eukaryota</taxon>
        <taxon>Fungi</taxon>
        <taxon>Dikarya</taxon>
        <taxon>Ascomycota</taxon>
        <taxon>Saccharomycotina</taxon>
        <taxon>Saccharomycetes</taxon>
        <taxon>Saccharomycetales</taxon>
        <taxon>Saccharomycetaceae</taxon>
        <taxon>Tetrapisispora</taxon>
    </lineage>
</organism>
<dbReference type="eggNOG" id="KOG4476">
    <property type="taxonomic scope" value="Eukaryota"/>
</dbReference>
<feature type="compositionally biased region" description="Low complexity" evidence="1">
    <location>
        <begin position="249"/>
        <end position="259"/>
    </location>
</feature>
<dbReference type="KEGG" id="tpf:TPHA_0I02350"/>
<feature type="compositionally biased region" description="Polar residues" evidence="1">
    <location>
        <begin position="134"/>
        <end position="147"/>
    </location>
</feature>
<dbReference type="GeneID" id="11532876"/>
<keyword evidence="3" id="KW-1185">Reference proteome</keyword>
<accession>G8BXW0</accession>
<feature type="compositionally biased region" description="Basic residues" evidence="1">
    <location>
        <begin position="328"/>
        <end position="341"/>
    </location>
</feature>
<name>G8BXW0_TETPH</name>
<dbReference type="RefSeq" id="XP_003687172.1">
    <property type="nucleotide sequence ID" value="XM_003687124.1"/>
</dbReference>
<dbReference type="OrthoDB" id="5572844at2759"/>
<dbReference type="Proteomes" id="UP000005666">
    <property type="component" value="Chromosome 9"/>
</dbReference>
<dbReference type="PANTHER" id="PTHR28027">
    <property type="entry name" value="TRANSCRIPTIONAL REGULATOR MIT1"/>
    <property type="match status" value="1"/>
</dbReference>
<gene>
    <name evidence="2" type="primary">TPHA0I02350</name>
    <name evidence="2" type="ordered locus">TPHA_0I02350</name>
</gene>
<evidence type="ECO:0000256" key="1">
    <source>
        <dbReference type="SAM" id="MobiDB-lite"/>
    </source>
</evidence>